<organism evidence="1 2">
    <name type="scientific">Streptomyces radiopugnans</name>
    <dbReference type="NCBI Taxonomy" id="403935"/>
    <lineage>
        <taxon>Bacteria</taxon>
        <taxon>Bacillati</taxon>
        <taxon>Actinomycetota</taxon>
        <taxon>Actinomycetes</taxon>
        <taxon>Kitasatosporales</taxon>
        <taxon>Streptomycetaceae</taxon>
        <taxon>Streptomyces</taxon>
    </lineage>
</organism>
<dbReference type="Proteomes" id="UP000199055">
    <property type="component" value="Unassembled WGS sequence"/>
</dbReference>
<protein>
    <submittedName>
        <fullName evidence="1">Uncharacterized protein</fullName>
    </submittedName>
</protein>
<sequence length="230" mass="25317">MTPEQYLALAEEHAAAERYPEATAYASLATAAATVAAMHATLPPPLHRGDHTPQRLEWCGQCYSPAKRYAAGPRGSAKPCQTCHPRKLENLRVRPCHYCGADLQKNSERQWVDAAGQVDCPEAPDPSVPSTATDEPDLNRDEEWAEFVKALAQQGDAFTATDFLSNLQQWGGLMPRTRYGTFPSAAQLEAWMKAREGKPLAEYVPKAGPDERGAIRWWADKAEDPTAILD</sequence>
<keyword evidence="2" id="KW-1185">Reference proteome</keyword>
<evidence type="ECO:0000313" key="2">
    <source>
        <dbReference type="Proteomes" id="UP000199055"/>
    </source>
</evidence>
<gene>
    <name evidence="1" type="ORF">SAMN05216481_12217</name>
</gene>
<dbReference type="RefSeq" id="WP_093663215.1">
    <property type="nucleotide sequence ID" value="NZ_FOET01000022.1"/>
</dbReference>
<evidence type="ECO:0000313" key="1">
    <source>
        <dbReference type="EMBL" id="SEQ96155.1"/>
    </source>
</evidence>
<name>A0A1H9KBB8_9ACTN</name>
<accession>A0A1H9KBB8</accession>
<reference evidence="1 2" key="1">
    <citation type="submission" date="2016-10" db="EMBL/GenBank/DDBJ databases">
        <authorList>
            <person name="de Groot N.N."/>
        </authorList>
    </citation>
    <scope>NUCLEOTIDE SEQUENCE [LARGE SCALE GENOMIC DNA]</scope>
    <source>
        <strain evidence="1 2">CGMCC 4.3519</strain>
    </source>
</reference>
<dbReference type="AlphaFoldDB" id="A0A1H9KBB8"/>
<proteinExistence type="predicted"/>
<dbReference type="STRING" id="403935.SAMN05216481_12217"/>
<dbReference type="EMBL" id="FOET01000022">
    <property type="protein sequence ID" value="SEQ96155.1"/>
    <property type="molecule type" value="Genomic_DNA"/>
</dbReference>